<dbReference type="HOGENOM" id="CLU_029131_0_0_1"/>
<dbReference type="GeneID" id="27316039"/>
<dbReference type="InParanoid" id="A0A0D2AMJ4"/>
<organism evidence="2 3">
    <name type="scientific">Verruconis gallopava</name>
    <dbReference type="NCBI Taxonomy" id="253628"/>
    <lineage>
        <taxon>Eukaryota</taxon>
        <taxon>Fungi</taxon>
        <taxon>Dikarya</taxon>
        <taxon>Ascomycota</taxon>
        <taxon>Pezizomycotina</taxon>
        <taxon>Dothideomycetes</taxon>
        <taxon>Pleosporomycetidae</taxon>
        <taxon>Venturiales</taxon>
        <taxon>Sympoventuriaceae</taxon>
        <taxon>Verruconis</taxon>
    </lineage>
</organism>
<dbReference type="PRINTS" id="PR00368">
    <property type="entry name" value="FADPNR"/>
</dbReference>
<dbReference type="STRING" id="253628.A0A0D2AMJ4"/>
<evidence type="ECO:0000259" key="1">
    <source>
        <dbReference type="Pfam" id="PF07992"/>
    </source>
</evidence>
<accession>A0A0D2AMJ4</accession>
<reference evidence="2 3" key="1">
    <citation type="submission" date="2015-01" db="EMBL/GenBank/DDBJ databases">
        <title>The Genome Sequence of Ochroconis gallopava CBS43764.</title>
        <authorList>
            <consortium name="The Broad Institute Genomics Platform"/>
            <person name="Cuomo C."/>
            <person name="de Hoog S."/>
            <person name="Gorbushina A."/>
            <person name="Stielow B."/>
            <person name="Teixiera M."/>
            <person name="Abouelleil A."/>
            <person name="Chapman S.B."/>
            <person name="Priest M."/>
            <person name="Young S.K."/>
            <person name="Wortman J."/>
            <person name="Nusbaum C."/>
            <person name="Birren B."/>
        </authorList>
    </citation>
    <scope>NUCLEOTIDE SEQUENCE [LARGE SCALE GENOMIC DNA]</scope>
    <source>
        <strain evidence="2 3">CBS 43764</strain>
    </source>
</reference>
<gene>
    <name evidence="2" type="ORF">PV09_08066</name>
</gene>
<dbReference type="SUPFAM" id="SSF51905">
    <property type="entry name" value="FAD/NAD(P)-binding domain"/>
    <property type="match status" value="1"/>
</dbReference>
<dbReference type="Gene3D" id="3.50.50.60">
    <property type="entry name" value="FAD/NAD(P)-binding domain"/>
    <property type="match status" value="2"/>
</dbReference>
<dbReference type="GO" id="GO:0050660">
    <property type="term" value="F:flavin adenine dinucleotide binding"/>
    <property type="evidence" value="ECO:0007669"/>
    <property type="project" value="TreeGrafter"/>
</dbReference>
<proteinExistence type="predicted"/>
<dbReference type="InterPro" id="IPR036188">
    <property type="entry name" value="FAD/NAD-bd_sf"/>
</dbReference>
<keyword evidence="3" id="KW-1185">Reference proteome</keyword>
<protein>
    <recommendedName>
        <fullName evidence="1">FAD/NAD(P)-binding domain-containing protein</fullName>
    </recommendedName>
</protein>
<feature type="domain" description="FAD/NAD(P)-binding" evidence="1">
    <location>
        <begin position="7"/>
        <end position="331"/>
    </location>
</feature>
<dbReference type="VEuPathDB" id="FungiDB:PV09_08066"/>
<dbReference type="Proteomes" id="UP000053259">
    <property type="component" value="Unassembled WGS sequence"/>
</dbReference>
<name>A0A0D2AMJ4_9PEZI</name>
<dbReference type="RefSeq" id="XP_016210223.1">
    <property type="nucleotide sequence ID" value="XM_016361917.1"/>
</dbReference>
<dbReference type="PANTHER" id="PTHR43735:SF24">
    <property type="entry name" value="NUCLEOTIDE-DISULPHIDE OXIDOREDUCTASE AMID-LIKE, PUTATIVE (AFU_ORTHOLOGUE AFUA_1G17180)-RELATED"/>
    <property type="match status" value="1"/>
</dbReference>
<dbReference type="PRINTS" id="PR00411">
    <property type="entry name" value="PNDRDTASEI"/>
</dbReference>
<evidence type="ECO:0000313" key="2">
    <source>
        <dbReference type="EMBL" id="KIW00354.1"/>
    </source>
</evidence>
<evidence type="ECO:0000313" key="3">
    <source>
        <dbReference type="Proteomes" id="UP000053259"/>
    </source>
</evidence>
<dbReference type="GO" id="GO:0005737">
    <property type="term" value="C:cytoplasm"/>
    <property type="evidence" value="ECO:0007669"/>
    <property type="project" value="TreeGrafter"/>
</dbReference>
<dbReference type="AlphaFoldDB" id="A0A0D2AMJ4"/>
<dbReference type="EMBL" id="KN847564">
    <property type="protein sequence ID" value="KIW00354.1"/>
    <property type="molecule type" value="Genomic_DNA"/>
</dbReference>
<dbReference type="Pfam" id="PF07992">
    <property type="entry name" value="Pyr_redox_2"/>
    <property type="match status" value="1"/>
</dbReference>
<dbReference type="InterPro" id="IPR023753">
    <property type="entry name" value="FAD/NAD-binding_dom"/>
</dbReference>
<dbReference type="PANTHER" id="PTHR43735">
    <property type="entry name" value="APOPTOSIS-INDUCING FACTOR 1"/>
    <property type="match status" value="1"/>
</dbReference>
<dbReference type="GO" id="GO:0004174">
    <property type="term" value="F:electron-transferring-flavoprotein dehydrogenase activity"/>
    <property type="evidence" value="ECO:0007669"/>
    <property type="project" value="TreeGrafter"/>
</dbReference>
<dbReference type="OrthoDB" id="202203at2759"/>
<sequence length="410" mass="44960">MTLIPTRVLIVGGSYAGVGAALSLLNLCVRRVTRFGTAYHAPPEVKDDIALDIHIVDERDGYLHLIGCPLAFCSSDYAPKIWHKFEDIPALRHPSIRWTRGSVVKVDTNALTAKIRHAGSDIESQHAYDYLIAASGLRRAFPVVPQSLTRKQYLLETADHARKVQQTKNGVAVIGGGAVGVEMAAELKLVQPNQKVTLIHSRDRLLSSESLPAECSKLTINALKELGVDVVLGERVVETTAASGGDGETIHRIALQSGTVLTAGHVIFAASGSVPTGTYLPRSCLDEKGYVKINKHLRFLNGERNDERHYAIGDMAKWSGIKRCGGAIAMGRTVAVNLYQQIIAEKYKIAPKFEEWPEIPPMIALAIGNQAMVYAPEMGASCSESNAKIYFRDDLAFDQCWDHMKMSERW</sequence>